<keyword evidence="8 17" id="KW-0999">Mitochondrion inner membrane</keyword>
<evidence type="ECO:0000256" key="17">
    <source>
        <dbReference type="RuleBase" id="RU003403"/>
    </source>
</evidence>
<proteinExistence type="inferred from homology"/>
<feature type="domain" description="NADH:quinone oxidoreductase/Mrp antiporter transmembrane" evidence="18">
    <location>
        <begin position="23"/>
        <end position="289"/>
    </location>
</feature>
<feature type="transmembrane region" description="Helical" evidence="17">
    <location>
        <begin position="274"/>
        <end position="294"/>
    </location>
</feature>
<keyword evidence="6 17" id="KW-0679">Respiratory chain</keyword>
<dbReference type="InterPro" id="IPR010933">
    <property type="entry name" value="NADH_DH_su2_C"/>
</dbReference>
<evidence type="ECO:0000256" key="5">
    <source>
        <dbReference type="ARBA" id="ARBA00022448"/>
    </source>
</evidence>
<evidence type="ECO:0000256" key="11">
    <source>
        <dbReference type="ARBA" id="ARBA00022989"/>
    </source>
</evidence>
<evidence type="ECO:0000256" key="14">
    <source>
        <dbReference type="ARBA" id="ARBA00023128"/>
    </source>
</evidence>
<geneLocation type="mitochondrion" evidence="20"/>
<dbReference type="InterPro" id="IPR050175">
    <property type="entry name" value="Complex_I_Subunit_2"/>
</dbReference>
<evidence type="ECO:0000256" key="4">
    <source>
        <dbReference type="ARBA" id="ARBA00021008"/>
    </source>
</evidence>
<organism evidence="20">
    <name type="scientific">Microlophus albemarlensis</name>
    <dbReference type="NCBI Taxonomy" id="184593"/>
    <lineage>
        <taxon>Eukaryota</taxon>
        <taxon>Metazoa</taxon>
        <taxon>Chordata</taxon>
        <taxon>Craniata</taxon>
        <taxon>Vertebrata</taxon>
        <taxon>Euteleostomi</taxon>
        <taxon>Lepidosauria</taxon>
        <taxon>Squamata</taxon>
        <taxon>Bifurcata</taxon>
        <taxon>Unidentata</taxon>
        <taxon>Episquamata</taxon>
        <taxon>Toxicofera</taxon>
        <taxon>Iguania</taxon>
        <taxon>Iguanidae</taxon>
        <taxon>Tropidurinae</taxon>
        <taxon>Microlophus</taxon>
    </lineage>
</organism>
<comment type="similarity">
    <text evidence="2 17">Belongs to the complex I subunit 2 family.</text>
</comment>
<comment type="function">
    <text evidence="17">Core subunit of the mitochondrial membrane respiratory chain NADH dehydrogenase (Complex I) which catalyzes electron transfer from NADH through the respiratory chain, using ubiquinone as an electron acceptor. Essential for the catalytic activity and assembly of complex I.</text>
</comment>
<evidence type="ECO:0000256" key="12">
    <source>
        <dbReference type="ARBA" id="ARBA00023027"/>
    </source>
</evidence>
<dbReference type="EMBL" id="AY625180">
    <property type="protein sequence ID" value="AAU01067.1"/>
    <property type="molecule type" value="Genomic_DNA"/>
</dbReference>
<dbReference type="Pfam" id="PF00361">
    <property type="entry name" value="Proton_antipo_M"/>
    <property type="match status" value="1"/>
</dbReference>
<evidence type="ECO:0000256" key="6">
    <source>
        <dbReference type="ARBA" id="ARBA00022660"/>
    </source>
</evidence>
<evidence type="ECO:0000259" key="19">
    <source>
        <dbReference type="Pfam" id="PF06444"/>
    </source>
</evidence>
<dbReference type="GO" id="GO:0006120">
    <property type="term" value="P:mitochondrial electron transport, NADH to ubiquinone"/>
    <property type="evidence" value="ECO:0007669"/>
    <property type="project" value="InterPro"/>
</dbReference>
<comment type="subcellular location">
    <subcellularLocation>
        <location evidence="1 17">Mitochondrion inner membrane</location>
        <topology evidence="1 17">Multi-pass membrane protein</topology>
    </subcellularLocation>
</comment>
<keyword evidence="11 17" id="KW-1133">Transmembrane helix</keyword>
<feature type="transmembrane region" description="Helical" evidence="17">
    <location>
        <begin position="152"/>
        <end position="171"/>
    </location>
</feature>
<keyword evidence="15 17" id="KW-0472">Membrane</keyword>
<evidence type="ECO:0000256" key="16">
    <source>
        <dbReference type="ARBA" id="ARBA00049551"/>
    </source>
</evidence>
<dbReference type="PANTHER" id="PTHR46552:SF1">
    <property type="entry name" value="NADH-UBIQUINONE OXIDOREDUCTASE CHAIN 2"/>
    <property type="match status" value="1"/>
</dbReference>
<evidence type="ECO:0000313" key="20">
    <source>
        <dbReference type="EMBL" id="AAU01067.1"/>
    </source>
</evidence>
<evidence type="ECO:0000256" key="7">
    <source>
        <dbReference type="ARBA" id="ARBA00022692"/>
    </source>
</evidence>
<keyword evidence="13 17" id="KW-0830">Ubiquinone</keyword>
<sequence>MSPIASSIIISSLATGTIITASSYHWLMAWVGLEINTLAIIPLISKKHHPRATEASTKYFLTQAAASALILFASTMNAQQTGTWDITQLTTTQSNTLLSMALAMKLGLAPTHFWLPEVLQGSTMTTALVISTWQKLAPLTLLYMSANNLPPTLLLILGALSTLVGGWGGLNQTQLRKIMAFSSIAHLGWIMTISFLLTNIMTLNLIIYIIMTTTMFSTLILSNLKTIKDTTTLSTTSPAQTTLMALALLSLGGLPPLSGFIPKWLILEELTNQNLAPMAFLMVMAALLSLFFYLRLMYTTTMTLAPNTTTSPHKWRFTQQKSTTLTSLTAPLTLLLLPTTQMLT</sequence>
<feature type="transmembrane region" description="Helical" evidence="17">
    <location>
        <begin position="178"/>
        <end position="197"/>
    </location>
</feature>
<accession>Q68RA0</accession>
<keyword evidence="14 17" id="KW-0496">Mitochondrion</keyword>
<dbReference type="AlphaFoldDB" id="Q68RA0"/>
<dbReference type="Pfam" id="PF06444">
    <property type="entry name" value="NADH_dehy_S2_C"/>
    <property type="match status" value="1"/>
</dbReference>
<evidence type="ECO:0000256" key="15">
    <source>
        <dbReference type="ARBA" id="ARBA00023136"/>
    </source>
</evidence>
<evidence type="ECO:0000259" key="18">
    <source>
        <dbReference type="Pfam" id="PF00361"/>
    </source>
</evidence>
<dbReference type="InterPro" id="IPR001750">
    <property type="entry name" value="ND/Mrp_TM"/>
</dbReference>
<dbReference type="GO" id="GO:0008137">
    <property type="term" value="F:NADH dehydrogenase (ubiquinone) activity"/>
    <property type="evidence" value="ECO:0007669"/>
    <property type="project" value="UniProtKB-EC"/>
</dbReference>
<reference evidence="20" key="1">
    <citation type="journal article" date="2004" name="Mol. Phylogenet. Evol.">
        <title>Evolution of Galapagos Island Lava Lizards (Iguania: Tropiduridae: Microlophus).</title>
        <authorList>
            <person name="Kizirian D."/>
            <person name="Trager A."/>
            <person name="Donnelly M.A."/>
            <person name="Wright J.W."/>
        </authorList>
    </citation>
    <scope>NUCLEOTIDE SEQUENCE</scope>
</reference>
<feature type="transmembrane region" description="Helical" evidence="17">
    <location>
        <begin position="243"/>
        <end position="262"/>
    </location>
</feature>
<keyword evidence="5" id="KW-0813">Transport</keyword>
<evidence type="ECO:0000256" key="13">
    <source>
        <dbReference type="ARBA" id="ARBA00023075"/>
    </source>
</evidence>
<evidence type="ECO:0000256" key="3">
    <source>
        <dbReference type="ARBA" id="ARBA00012944"/>
    </source>
</evidence>
<evidence type="ECO:0000256" key="1">
    <source>
        <dbReference type="ARBA" id="ARBA00004448"/>
    </source>
</evidence>
<evidence type="ECO:0000256" key="2">
    <source>
        <dbReference type="ARBA" id="ARBA00007012"/>
    </source>
</evidence>
<feature type="domain" description="NADH dehydrogenase subunit 2 C-terminal" evidence="19">
    <location>
        <begin position="290"/>
        <end position="343"/>
    </location>
</feature>
<evidence type="ECO:0000256" key="10">
    <source>
        <dbReference type="ARBA" id="ARBA00022982"/>
    </source>
</evidence>
<dbReference type="PANTHER" id="PTHR46552">
    <property type="entry name" value="NADH-UBIQUINONE OXIDOREDUCTASE CHAIN 2"/>
    <property type="match status" value="1"/>
</dbReference>
<dbReference type="GO" id="GO:0005743">
    <property type="term" value="C:mitochondrial inner membrane"/>
    <property type="evidence" value="ECO:0007669"/>
    <property type="project" value="UniProtKB-SubCell"/>
</dbReference>
<dbReference type="PRINTS" id="PR01436">
    <property type="entry name" value="NADHDHGNASE2"/>
</dbReference>
<dbReference type="EMBL" id="AY625182">
    <property type="protein sequence ID" value="AAU01071.1"/>
    <property type="molecule type" value="Genomic_DNA"/>
</dbReference>
<keyword evidence="10 17" id="KW-0249">Electron transport</keyword>
<protein>
    <recommendedName>
        <fullName evidence="4 17">NADH-ubiquinone oxidoreductase chain 2</fullName>
        <ecNumber evidence="3 17">7.1.1.2</ecNumber>
    </recommendedName>
</protein>
<dbReference type="EC" id="7.1.1.2" evidence="3 17"/>
<dbReference type="InterPro" id="IPR003917">
    <property type="entry name" value="NADH_UbQ_OxRdtase_chain2"/>
</dbReference>
<evidence type="ECO:0000256" key="9">
    <source>
        <dbReference type="ARBA" id="ARBA00022967"/>
    </source>
</evidence>
<comment type="catalytic activity">
    <reaction evidence="16 17">
        <text>a ubiquinone + NADH + 5 H(+)(in) = a ubiquinol + NAD(+) + 4 H(+)(out)</text>
        <dbReference type="Rhea" id="RHEA:29091"/>
        <dbReference type="Rhea" id="RHEA-COMP:9565"/>
        <dbReference type="Rhea" id="RHEA-COMP:9566"/>
        <dbReference type="ChEBI" id="CHEBI:15378"/>
        <dbReference type="ChEBI" id="CHEBI:16389"/>
        <dbReference type="ChEBI" id="CHEBI:17976"/>
        <dbReference type="ChEBI" id="CHEBI:57540"/>
        <dbReference type="ChEBI" id="CHEBI:57945"/>
        <dbReference type="EC" id="7.1.1.2"/>
    </reaction>
</comment>
<gene>
    <name evidence="20" type="primary">ND2</name>
</gene>
<keyword evidence="7 17" id="KW-0812">Transmembrane</keyword>
<keyword evidence="9 17" id="KW-1278">Translocase</keyword>
<dbReference type="EMBL" id="AY625179">
    <property type="protein sequence ID" value="AAU01065.1"/>
    <property type="molecule type" value="Genomic_DNA"/>
</dbReference>
<evidence type="ECO:0000256" key="8">
    <source>
        <dbReference type="ARBA" id="ARBA00022792"/>
    </source>
</evidence>
<keyword evidence="12 17" id="KW-0520">NAD</keyword>
<name>Q68RA0_9SAUR</name>
<feature type="transmembrane region" description="Helical" evidence="17">
    <location>
        <begin position="203"/>
        <end position="222"/>
    </location>
</feature>